<sequence length="138" mass="13780">MGGLLLGSVALWGSSRLDWERPGALVPLALLALAGIAGLIATAGLARRVLGAVLALAGLAAAWLAVAADGGFAPRGLAVAGGLLIVTGGVLVVRHAADLPRLGARYQASNAKPSTDGDPDADLWRALSEGRDPTEGRS</sequence>
<keyword evidence="4" id="KW-1185">Reference proteome</keyword>
<feature type="transmembrane region" description="Helical" evidence="2">
    <location>
        <begin position="53"/>
        <end position="72"/>
    </location>
</feature>
<evidence type="ECO:0000313" key="4">
    <source>
        <dbReference type="Proteomes" id="UP000294257"/>
    </source>
</evidence>
<comment type="caution">
    <text evidence="3">The sequence shown here is derived from an EMBL/GenBank/DDBJ whole genome shotgun (WGS) entry which is preliminary data.</text>
</comment>
<dbReference type="EMBL" id="SGWQ01000009">
    <property type="protein sequence ID" value="RZS34299.1"/>
    <property type="molecule type" value="Genomic_DNA"/>
</dbReference>
<evidence type="ECO:0000256" key="1">
    <source>
        <dbReference type="SAM" id="MobiDB-lite"/>
    </source>
</evidence>
<feature type="region of interest" description="Disordered" evidence="1">
    <location>
        <begin position="108"/>
        <end position="138"/>
    </location>
</feature>
<organism evidence="3 4">
    <name type="scientific">Herbihabitans rhizosphaerae</name>
    <dbReference type="NCBI Taxonomy" id="1872711"/>
    <lineage>
        <taxon>Bacteria</taxon>
        <taxon>Bacillati</taxon>
        <taxon>Actinomycetota</taxon>
        <taxon>Actinomycetes</taxon>
        <taxon>Pseudonocardiales</taxon>
        <taxon>Pseudonocardiaceae</taxon>
        <taxon>Herbihabitans</taxon>
    </lineage>
</organism>
<dbReference type="Pfam" id="PF09534">
    <property type="entry name" value="Trp_oprn_chp"/>
    <property type="match status" value="1"/>
</dbReference>
<evidence type="ECO:0000313" key="3">
    <source>
        <dbReference type="EMBL" id="RZS34299.1"/>
    </source>
</evidence>
<feature type="transmembrane region" description="Helical" evidence="2">
    <location>
        <begin position="26"/>
        <end position="46"/>
    </location>
</feature>
<evidence type="ECO:0000256" key="2">
    <source>
        <dbReference type="SAM" id="Phobius"/>
    </source>
</evidence>
<gene>
    <name evidence="3" type="ORF">EV193_10986</name>
</gene>
<feature type="compositionally biased region" description="Basic and acidic residues" evidence="1">
    <location>
        <begin position="128"/>
        <end position="138"/>
    </location>
</feature>
<reference evidence="3 4" key="1">
    <citation type="submission" date="2019-02" db="EMBL/GenBank/DDBJ databases">
        <title>Genomic Encyclopedia of Type Strains, Phase IV (KMG-IV): sequencing the most valuable type-strain genomes for metagenomic binning, comparative biology and taxonomic classification.</title>
        <authorList>
            <person name="Goeker M."/>
        </authorList>
    </citation>
    <scope>NUCLEOTIDE SEQUENCE [LARGE SCALE GENOMIC DNA]</scope>
    <source>
        <strain evidence="3 4">DSM 101727</strain>
    </source>
</reference>
<keyword evidence="2" id="KW-1133">Transmembrane helix</keyword>
<name>A0A4Q7KGP9_9PSEU</name>
<keyword evidence="2 3" id="KW-0812">Transmembrane</keyword>
<keyword evidence="2" id="KW-0472">Membrane</keyword>
<protein>
    <submittedName>
        <fullName evidence="3">Tryptophan-associated transmembrane protein</fullName>
    </submittedName>
</protein>
<feature type="transmembrane region" description="Helical" evidence="2">
    <location>
        <begin position="78"/>
        <end position="97"/>
    </location>
</feature>
<dbReference type="AlphaFoldDB" id="A0A4Q7KGP9"/>
<dbReference type="Proteomes" id="UP000294257">
    <property type="component" value="Unassembled WGS sequence"/>
</dbReference>
<dbReference type="InterPro" id="IPR019051">
    <property type="entry name" value="Trp_biosyn_TM_oprn/chp"/>
</dbReference>
<proteinExistence type="predicted"/>
<accession>A0A4Q7KGP9</accession>